<dbReference type="AlphaFoldDB" id="A0A9P6R399"/>
<evidence type="ECO:0000313" key="2">
    <source>
        <dbReference type="Proteomes" id="UP000823405"/>
    </source>
</evidence>
<name>A0A9P6R399_9FUNG</name>
<proteinExistence type="predicted"/>
<keyword evidence="2" id="KW-1185">Reference proteome</keyword>
<dbReference type="OrthoDB" id="2444115at2759"/>
<dbReference type="Proteomes" id="UP000823405">
    <property type="component" value="Unassembled WGS sequence"/>
</dbReference>
<dbReference type="EMBL" id="JAAAIN010000985">
    <property type="protein sequence ID" value="KAG0308620.1"/>
    <property type="molecule type" value="Genomic_DNA"/>
</dbReference>
<comment type="caution">
    <text evidence="1">The sequence shown here is derived from an EMBL/GenBank/DDBJ whole genome shotgun (WGS) entry which is preliminary data.</text>
</comment>
<evidence type="ECO:0000313" key="1">
    <source>
        <dbReference type="EMBL" id="KAG0308620.1"/>
    </source>
</evidence>
<reference evidence="1" key="1">
    <citation type="journal article" date="2020" name="Fungal Divers.">
        <title>Resolving the Mortierellaceae phylogeny through synthesis of multi-gene phylogenetics and phylogenomics.</title>
        <authorList>
            <person name="Vandepol N."/>
            <person name="Liber J."/>
            <person name="Desiro A."/>
            <person name="Na H."/>
            <person name="Kennedy M."/>
            <person name="Barry K."/>
            <person name="Grigoriev I.V."/>
            <person name="Miller A.N."/>
            <person name="O'Donnell K."/>
            <person name="Stajich J.E."/>
            <person name="Bonito G."/>
        </authorList>
    </citation>
    <scope>NUCLEOTIDE SEQUENCE</scope>
    <source>
        <strain evidence="1">NVP60</strain>
    </source>
</reference>
<gene>
    <name evidence="1" type="ORF">BGZ97_013318</name>
</gene>
<organism evidence="1 2">
    <name type="scientific">Linnemannia gamsii</name>
    <dbReference type="NCBI Taxonomy" id="64522"/>
    <lineage>
        <taxon>Eukaryota</taxon>
        <taxon>Fungi</taxon>
        <taxon>Fungi incertae sedis</taxon>
        <taxon>Mucoromycota</taxon>
        <taxon>Mortierellomycotina</taxon>
        <taxon>Mortierellomycetes</taxon>
        <taxon>Mortierellales</taxon>
        <taxon>Mortierellaceae</taxon>
        <taxon>Linnemannia</taxon>
    </lineage>
</organism>
<sequence>MNSQEAASSHMQWLKKKLLKKEALTMRIFAIKFEYLSESDADMAFKSFLSKSIIPQATRTAALNSYEIWKRNEGQTFWASQTAKQSLTQTASKLTAAGAHVAEVLQIQHEVKFTR</sequence>
<accession>A0A9P6R399</accession>
<protein>
    <submittedName>
        <fullName evidence="1">Uncharacterized protein</fullName>
    </submittedName>
</protein>